<dbReference type="Gene3D" id="3.30.559.10">
    <property type="entry name" value="Chloramphenicol acetyltransferase-like domain"/>
    <property type="match status" value="1"/>
</dbReference>
<protein>
    <recommendedName>
        <fullName evidence="1">Condensation domain-containing protein</fullName>
    </recommendedName>
</protein>
<dbReference type="RefSeq" id="WP_122186183.1">
    <property type="nucleotide sequence ID" value="NZ_RFFH01000001.1"/>
</dbReference>
<keyword evidence="3" id="KW-1185">Reference proteome</keyword>
<dbReference type="Gene3D" id="3.30.559.30">
    <property type="entry name" value="Nonribosomal peptide synthetase, condensation domain"/>
    <property type="match status" value="1"/>
</dbReference>
<evidence type="ECO:0000259" key="1">
    <source>
        <dbReference type="Pfam" id="PF00668"/>
    </source>
</evidence>
<dbReference type="InterPro" id="IPR001242">
    <property type="entry name" value="Condensation_dom"/>
</dbReference>
<gene>
    <name evidence="2" type="ORF">EBN03_02625</name>
</gene>
<dbReference type="AlphaFoldDB" id="A0A3M2LKB9"/>
<reference evidence="2 3" key="1">
    <citation type="submission" date="2018-10" db="EMBL/GenBank/DDBJ databases">
        <title>Isolation from cow dung.</title>
        <authorList>
            <person name="Ling L."/>
        </authorList>
    </citation>
    <scope>NUCLEOTIDE SEQUENCE [LARGE SCALE GENOMIC DNA]</scope>
    <source>
        <strain evidence="2 3">NEAU-LL90</strain>
    </source>
</reference>
<dbReference type="OrthoDB" id="9789603at2"/>
<sequence>MEYTHLSEFHIRPGALAVWHGELAPGHQWQDDPRPLTTVHSLYCYGTDPADPRPGKGKWIGTVWEMDAPLEHEAWAETLRLWHARHEGLRTTPKMNADGGPTRLVCAPDAVTIVHEEFPEVTGSDEINAFLTDVSERSLSPLVWPHVLFGTVDHGDGNFTVLVAADHSAFDAYSQAIVVLEMRLLYDQVRNGQPIRESETFLSACDYAQYEVEQANALTIDDPGVTVWRDMLEAADGTMPAFAPELHPDPLPENPEIQTSVNYHLLTLEEQQTLEAALDVRKHRMSVAVNAALALAYKQTFGIDSFRAIMPIASRPDLRWLESMGWFVNVVPVDITVDDTNAETVLASTRDALRRTRDANNTSWTRALELLGFDGGPRLGISFLDVRILPEYDVLEKMRARALRAECYSPDEVFLWILRAPDGLRVSTRFPATFPREAMDRYLEAFTTAMRSFADLSSSAVTESVLAG</sequence>
<evidence type="ECO:0000313" key="3">
    <source>
        <dbReference type="Proteomes" id="UP000279275"/>
    </source>
</evidence>
<feature type="domain" description="Condensation" evidence="1">
    <location>
        <begin position="63"/>
        <end position="360"/>
    </location>
</feature>
<dbReference type="SUPFAM" id="SSF52777">
    <property type="entry name" value="CoA-dependent acyltransferases"/>
    <property type="match status" value="2"/>
</dbReference>
<dbReference type="EMBL" id="RFFH01000001">
    <property type="protein sequence ID" value="RMI35208.1"/>
    <property type="molecule type" value="Genomic_DNA"/>
</dbReference>
<dbReference type="Pfam" id="PF00668">
    <property type="entry name" value="Condensation"/>
    <property type="match status" value="1"/>
</dbReference>
<dbReference type="GO" id="GO:0008610">
    <property type="term" value="P:lipid biosynthetic process"/>
    <property type="evidence" value="ECO:0007669"/>
    <property type="project" value="UniProtKB-ARBA"/>
</dbReference>
<dbReference type="Proteomes" id="UP000279275">
    <property type="component" value="Unassembled WGS sequence"/>
</dbReference>
<comment type="caution">
    <text evidence="2">The sequence shown here is derived from an EMBL/GenBank/DDBJ whole genome shotgun (WGS) entry which is preliminary data.</text>
</comment>
<organism evidence="2 3">
    <name type="scientific">Nocardia stercoris</name>
    <dbReference type="NCBI Taxonomy" id="2483361"/>
    <lineage>
        <taxon>Bacteria</taxon>
        <taxon>Bacillati</taxon>
        <taxon>Actinomycetota</taxon>
        <taxon>Actinomycetes</taxon>
        <taxon>Mycobacteriales</taxon>
        <taxon>Nocardiaceae</taxon>
        <taxon>Nocardia</taxon>
    </lineage>
</organism>
<proteinExistence type="predicted"/>
<dbReference type="GO" id="GO:0003824">
    <property type="term" value="F:catalytic activity"/>
    <property type="evidence" value="ECO:0007669"/>
    <property type="project" value="InterPro"/>
</dbReference>
<name>A0A3M2LKB9_9NOCA</name>
<dbReference type="InterPro" id="IPR023213">
    <property type="entry name" value="CAT-like_dom_sf"/>
</dbReference>
<accession>A0A3M2LKB9</accession>
<evidence type="ECO:0000313" key="2">
    <source>
        <dbReference type="EMBL" id="RMI35208.1"/>
    </source>
</evidence>